<dbReference type="SUPFAM" id="SSF51430">
    <property type="entry name" value="NAD(P)-linked oxidoreductase"/>
    <property type="match status" value="1"/>
</dbReference>
<dbReference type="InterPro" id="IPR023210">
    <property type="entry name" value="NADP_OxRdtase_dom"/>
</dbReference>
<keyword evidence="5" id="KW-1185">Reference proteome</keyword>
<dbReference type="Proteomes" id="UP001345013">
    <property type="component" value="Unassembled WGS sequence"/>
</dbReference>
<name>A0ABR0JWI1_9EURO</name>
<dbReference type="InterPro" id="IPR020471">
    <property type="entry name" value="AKR"/>
</dbReference>
<evidence type="ECO:0000256" key="1">
    <source>
        <dbReference type="ARBA" id="ARBA00023002"/>
    </source>
</evidence>
<evidence type="ECO:0000259" key="3">
    <source>
        <dbReference type="Pfam" id="PF00248"/>
    </source>
</evidence>
<organism evidence="4 5">
    <name type="scientific">Lithohypha guttulata</name>
    <dbReference type="NCBI Taxonomy" id="1690604"/>
    <lineage>
        <taxon>Eukaryota</taxon>
        <taxon>Fungi</taxon>
        <taxon>Dikarya</taxon>
        <taxon>Ascomycota</taxon>
        <taxon>Pezizomycotina</taxon>
        <taxon>Eurotiomycetes</taxon>
        <taxon>Chaetothyriomycetidae</taxon>
        <taxon>Chaetothyriales</taxon>
        <taxon>Trichomeriaceae</taxon>
        <taxon>Lithohypha</taxon>
    </lineage>
</organism>
<dbReference type="InterPro" id="IPR036812">
    <property type="entry name" value="NAD(P)_OxRdtase_dom_sf"/>
</dbReference>
<proteinExistence type="inferred from homology"/>
<dbReference type="InterPro" id="IPR050523">
    <property type="entry name" value="AKR_Detox_Biosynth"/>
</dbReference>
<comment type="similarity">
    <text evidence="2">Belongs to the aldo/keto reductase family. Aldo/keto reductase 2 subfamily.</text>
</comment>
<dbReference type="EMBL" id="JAVRRG010000221">
    <property type="protein sequence ID" value="KAK5077471.1"/>
    <property type="molecule type" value="Genomic_DNA"/>
</dbReference>
<reference evidence="4 5" key="1">
    <citation type="submission" date="2023-08" db="EMBL/GenBank/DDBJ databases">
        <title>Black Yeasts Isolated from many extreme environments.</title>
        <authorList>
            <person name="Coleine C."/>
            <person name="Stajich J.E."/>
            <person name="Selbmann L."/>
        </authorList>
    </citation>
    <scope>NUCLEOTIDE SEQUENCE [LARGE SCALE GENOMIC DNA]</scope>
    <source>
        <strain evidence="4 5">CCFEE 5885</strain>
    </source>
</reference>
<evidence type="ECO:0000313" key="4">
    <source>
        <dbReference type="EMBL" id="KAK5077471.1"/>
    </source>
</evidence>
<keyword evidence="1" id="KW-0560">Oxidoreductase</keyword>
<accession>A0ABR0JWI1</accession>
<dbReference type="CDD" id="cd19075">
    <property type="entry name" value="AKR_AKR7A1-5"/>
    <property type="match status" value="1"/>
</dbReference>
<feature type="domain" description="NADP-dependent oxidoreductase" evidence="3">
    <location>
        <begin position="14"/>
        <end position="325"/>
    </location>
</feature>
<dbReference type="Gene3D" id="3.20.20.100">
    <property type="entry name" value="NADP-dependent oxidoreductase domain"/>
    <property type="match status" value="1"/>
</dbReference>
<dbReference type="Pfam" id="PF00248">
    <property type="entry name" value="Aldo_ket_red"/>
    <property type="match status" value="1"/>
</dbReference>
<comment type="caution">
    <text evidence="4">The sequence shown here is derived from an EMBL/GenBank/DDBJ whole genome shotgun (WGS) entry which is preliminary data.</text>
</comment>
<evidence type="ECO:0000313" key="5">
    <source>
        <dbReference type="Proteomes" id="UP001345013"/>
    </source>
</evidence>
<dbReference type="PRINTS" id="PR00069">
    <property type="entry name" value="ALDKETRDTASE"/>
</dbReference>
<sequence length="336" mass="37544">MLIPSTTSSTKPRVILGCMTFGPPGTEPKGARITSIDEYNSCLDTLSKSGYLELDTARMYIDGQQEKFTAETKYADRGFSIATKCYPYEPGLHSPDRLKATLNKSLAQLGTKCVDIFYLHAPDRSVPFEDTLKACDELFKEGKFVTLGLSNYAAWEVAEIVNIARERGLVQPKIYQAMYNCITRAIEPELVPCCRKYGIDIVIYNPLAGGLFSGKYTTLETPEEGRFSATNSRQGKMYRDRYFKGPTFEALKIIEPVVKEHNLTLIETALRWCVHHSKLNMRGEGGNDGIIIGVSSQKQLEGNIENLEKGPLPKEVLEALDKAWELIGGSSPSYWR</sequence>
<gene>
    <name evidence="4" type="ORF">LTR24_009631</name>
</gene>
<protein>
    <recommendedName>
        <fullName evidence="3">NADP-dependent oxidoreductase domain-containing protein</fullName>
    </recommendedName>
</protein>
<dbReference type="PANTHER" id="PTHR43364:SF4">
    <property type="entry name" value="NAD(P)-LINKED OXIDOREDUCTASE SUPERFAMILY PROTEIN"/>
    <property type="match status" value="1"/>
</dbReference>
<evidence type="ECO:0000256" key="2">
    <source>
        <dbReference type="ARBA" id="ARBA00038157"/>
    </source>
</evidence>
<dbReference type="PANTHER" id="PTHR43364">
    <property type="entry name" value="NADH-SPECIFIC METHYLGLYOXAL REDUCTASE-RELATED"/>
    <property type="match status" value="1"/>
</dbReference>